<feature type="transmembrane region" description="Helical" evidence="2">
    <location>
        <begin position="21"/>
        <end position="41"/>
    </location>
</feature>
<keyword evidence="2" id="KW-0812">Transmembrane</keyword>
<protein>
    <submittedName>
        <fullName evidence="3">Uncharacterized protein</fullName>
    </submittedName>
</protein>
<feature type="transmembrane region" description="Helical" evidence="2">
    <location>
        <begin position="362"/>
        <end position="385"/>
    </location>
</feature>
<evidence type="ECO:0000256" key="2">
    <source>
        <dbReference type="SAM" id="Phobius"/>
    </source>
</evidence>
<proteinExistence type="predicted"/>
<dbReference type="EMBL" id="JBHUDC010000007">
    <property type="protein sequence ID" value="MFD1514287.1"/>
    <property type="molecule type" value="Genomic_DNA"/>
</dbReference>
<feature type="transmembrane region" description="Helical" evidence="2">
    <location>
        <begin position="429"/>
        <end position="448"/>
    </location>
</feature>
<feature type="transmembrane region" description="Helical" evidence="2">
    <location>
        <begin position="302"/>
        <end position="318"/>
    </location>
</feature>
<evidence type="ECO:0000313" key="3">
    <source>
        <dbReference type="EMBL" id="MFD1514287.1"/>
    </source>
</evidence>
<keyword evidence="2" id="KW-1133">Transmembrane helix</keyword>
<feature type="transmembrane region" description="Helical" evidence="2">
    <location>
        <begin position="271"/>
        <end position="290"/>
    </location>
</feature>
<comment type="caution">
    <text evidence="3">The sequence shown here is derived from an EMBL/GenBank/DDBJ whole genome shotgun (WGS) entry which is preliminary data.</text>
</comment>
<reference evidence="3 4" key="1">
    <citation type="journal article" date="2019" name="Int. J. Syst. Evol. Microbiol.">
        <title>The Global Catalogue of Microorganisms (GCM) 10K type strain sequencing project: providing services to taxonomists for standard genome sequencing and annotation.</title>
        <authorList>
            <consortium name="The Broad Institute Genomics Platform"/>
            <consortium name="The Broad Institute Genome Sequencing Center for Infectious Disease"/>
            <person name="Wu L."/>
            <person name="Ma J."/>
        </authorList>
    </citation>
    <scope>NUCLEOTIDE SEQUENCE [LARGE SCALE GENOMIC DNA]</scope>
    <source>
        <strain evidence="3 4">CGMCC 1.12563</strain>
    </source>
</reference>
<feature type="transmembrane region" description="Helical" evidence="2">
    <location>
        <begin position="189"/>
        <end position="206"/>
    </location>
</feature>
<feature type="transmembrane region" description="Helical" evidence="2">
    <location>
        <begin position="162"/>
        <end position="182"/>
    </location>
</feature>
<feature type="transmembrane region" description="Helical" evidence="2">
    <location>
        <begin position="212"/>
        <end position="232"/>
    </location>
</feature>
<feature type="transmembrane region" description="Helical" evidence="2">
    <location>
        <begin position="61"/>
        <end position="80"/>
    </location>
</feature>
<feature type="transmembrane region" description="Helical" evidence="2">
    <location>
        <begin position="397"/>
        <end position="417"/>
    </location>
</feature>
<sequence>MTTILNKNRPELRNWTVERRQVLFAKLTLAVGFFALAAGMWSAYQNPANGYELSIYAETPIAFWVTLVFALFVSAGLSLHPGLSPTLRTASVGLGVMVGMALVGLPLLRGYYFFGSGDSLTHLGWVKDIIAGRLDPLEFMYPASHLVAIFIGESAGISSRQAVMLMVFVYAIVPFIFVPMCMRQFTDRLWTIPVGLFCALMLLPVNNISVHLMSHPTTQAILLLPFVLYLLFRYMRLPVADEKPWARASAWGVALAFTTVGFVFVHPQQGVSLLLLFLTISTVGLVLTRLAPDHIARNHNPLYAQTLLLGALVLYWLPRHVRATGAFEAVISRLLTGRATPGDDIAHQSTSLLQVGGSIEELFIKIFLITAVMMVFAAAFVALSMRDWQLTSANDEAFSQYIAAAAFPLGALFLLYFLSGVTRQHYRQIGLIVMLVTVLGGVAIVYGADRLTQRFSTQTVAVGIGAVLVLFVLLSVPVYFASPYIYQPTQDVSQTELQGYDFAVSHGADYRYVGIRNGPGRSFDGLYGQIGGAAEDAPLRGSQVPTEVFNRGQLAQYYGDSRYLIVTTADIAREEGLWNGLRYTADGFESLDRQPGVNLVYSNGEVRSFLIAESATESSTERARETTQRSQTVRGSHSMG</sequence>
<evidence type="ECO:0000313" key="4">
    <source>
        <dbReference type="Proteomes" id="UP001597187"/>
    </source>
</evidence>
<name>A0ABD6AXG5_9EURY</name>
<gene>
    <name evidence="3" type="ORF">ACFSBT_13475</name>
</gene>
<evidence type="ECO:0000256" key="1">
    <source>
        <dbReference type="SAM" id="MobiDB-lite"/>
    </source>
</evidence>
<dbReference type="AlphaFoldDB" id="A0ABD6AXG5"/>
<keyword evidence="2" id="KW-0472">Membrane</keyword>
<accession>A0ABD6AXG5</accession>
<dbReference type="RefSeq" id="WP_250874261.1">
    <property type="nucleotide sequence ID" value="NZ_JALXFV010000007.1"/>
</dbReference>
<keyword evidence="4" id="KW-1185">Reference proteome</keyword>
<feature type="transmembrane region" description="Helical" evidence="2">
    <location>
        <begin position="244"/>
        <end position="265"/>
    </location>
</feature>
<feature type="region of interest" description="Disordered" evidence="1">
    <location>
        <begin position="615"/>
        <end position="640"/>
    </location>
</feature>
<feature type="transmembrane region" description="Helical" evidence="2">
    <location>
        <begin position="460"/>
        <end position="480"/>
    </location>
</feature>
<dbReference type="Proteomes" id="UP001597187">
    <property type="component" value="Unassembled WGS sequence"/>
</dbReference>
<feature type="transmembrane region" description="Helical" evidence="2">
    <location>
        <begin position="92"/>
        <end position="114"/>
    </location>
</feature>
<organism evidence="3 4">
    <name type="scientific">Halomarina rubra</name>
    <dbReference type="NCBI Taxonomy" id="2071873"/>
    <lineage>
        <taxon>Archaea</taxon>
        <taxon>Methanobacteriati</taxon>
        <taxon>Methanobacteriota</taxon>
        <taxon>Stenosarchaea group</taxon>
        <taxon>Halobacteria</taxon>
        <taxon>Halobacteriales</taxon>
        <taxon>Natronomonadaceae</taxon>
        <taxon>Halomarina</taxon>
    </lineage>
</organism>